<evidence type="ECO:0000313" key="9">
    <source>
        <dbReference type="Proteomes" id="UP000186406"/>
    </source>
</evidence>
<comment type="subcellular location">
    <subcellularLocation>
        <location evidence="1">Cell membrane</location>
        <topology evidence="1">Multi-pass membrane protein</topology>
    </subcellularLocation>
</comment>
<dbReference type="EMBL" id="FRXO01000008">
    <property type="protein sequence ID" value="SHO66871.1"/>
    <property type="molecule type" value="Genomic_DNA"/>
</dbReference>
<evidence type="ECO:0000256" key="1">
    <source>
        <dbReference type="ARBA" id="ARBA00004651"/>
    </source>
</evidence>
<keyword evidence="2" id="KW-1003">Cell membrane</keyword>
<dbReference type="GO" id="GO:0005886">
    <property type="term" value="C:plasma membrane"/>
    <property type="evidence" value="ECO:0007669"/>
    <property type="project" value="UniProtKB-SubCell"/>
</dbReference>
<dbReference type="Proteomes" id="UP000186406">
    <property type="component" value="Unassembled WGS sequence"/>
</dbReference>
<dbReference type="InterPro" id="IPR011066">
    <property type="entry name" value="MscS_channel_C_sf"/>
</dbReference>
<organism evidence="8 9">
    <name type="scientific">Pseudoxanthobacter soli DSM 19599</name>
    <dbReference type="NCBI Taxonomy" id="1123029"/>
    <lineage>
        <taxon>Bacteria</taxon>
        <taxon>Pseudomonadati</taxon>
        <taxon>Pseudomonadota</taxon>
        <taxon>Alphaproteobacteria</taxon>
        <taxon>Hyphomicrobiales</taxon>
        <taxon>Segnochrobactraceae</taxon>
        <taxon>Pseudoxanthobacter</taxon>
    </lineage>
</organism>
<dbReference type="PANTHER" id="PTHR30414">
    <property type="entry name" value="MINICONDUCTANCE MECHANOSENSITIVE CHANNEL YBDG"/>
    <property type="match status" value="1"/>
</dbReference>
<dbReference type="SUPFAM" id="SSF82689">
    <property type="entry name" value="Mechanosensitive channel protein MscS (YggB), C-terminal domain"/>
    <property type="match status" value="1"/>
</dbReference>
<dbReference type="Gene3D" id="2.30.30.60">
    <property type="match status" value="1"/>
</dbReference>
<reference evidence="8 9" key="1">
    <citation type="submission" date="2016-12" db="EMBL/GenBank/DDBJ databases">
        <authorList>
            <person name="Song W.-J."/>
            <person name="Kurnit D.M."/>
        </authorList>
    </citation>
    <scope>NUCLEOTIDE SEQUENCE [LARGE SCALE GENOMIC DNA]</scope>
    <source>
        <strain evidence="8 9">DSM 19599</strain>
    </source>
</reference>
<dbReference type="InterPro" id="IPR023408">
    <property type="entry name" value="MscS_beta-dom_sf"/>
</dbReference>
<evidence type="ECO:0000256" key="4">
    <source>
        <dbReference type="ARBA" id="ARBA00022989"/>
    </source>
</evidence>
<dbReference type="PANTHER" id="PTHR30414:SF0">
    <property type="entry name" value="MINICONDUCTANCE MECHANOSENSITIVE CHANNEL YBDG"/>
    <property type="match status" value="1"/>
</dbReference>
<protein>
    <submittedName>
        <fullName evidence="8">Miniconductance mechanosensitive channel</fullName>
    </submittedName>
</protein>
<dbReference type="InterPro" id="IPR006685">
    <property type="entry name" value="MscS_channel_2nd"/>
</dbReference>
<evidence type="ECO:0000256" key="5">
    <source>
        <dbReference type="ARBA" id="ARBA00023136"/>
    </source>
</evidence>
<dbReference type="Pfam" id="PF00924">
    <property type="entry name" value="MS_channel_2nd"/>
    <property type="match status" value="1"/>
</dbReference>
<feature type="transmembrane region" description="Helical" evidence="6">
    <location>
        <begin position="166"/>
        <end position="187"/>
    </location>
</feature>
<name>A0A1M7ZPS8_9HYPH</name>
<keyword evidence="3 6" id="KW-0812">Transmembrane</keyword>
<dbReference type="STRING" id="1123029.SAMN02745172_03531"/>
<feature type="transmembrane region" description="Helical" evidence="6">
    <location>
        <begin position="142"/>
        <end position="160"/>
    </location>
</feature>
<dbReference type="GO" id="GO:0071470">
    <property type="term" value="P:cellular response to osmotic stress"/>
    <property type="evidence" value="ECO:0007669"/>
    <property type="project" value="InterPro"/>
</dbReference>
<dbReference type="OrthoDB" id="9814206at2"/>
<evidence type="ECO:0000256" key="6">
    <source>
        <dbReference type="SAM" id="Phobius"/>
    </source>
</evidence>
<dbReference type="InterPro" id="IPR030192">
    <property type="entry name" value="YbdG"/>
</dbReference>
<feature type="domain" description="Mechanosensitive ion channel MscS" evidence="7">
    <location>
        <begin position="184"/>
        <end position="252"/>
    </location>
</feature>
<keyword evidence="4 6" id="KW-1133">Transmembrane helix</keyword>
<evidence type="ECO:0000256" key="3">
    <source>
        <dbReference type="ARBA" id="ARBA00022692"/>
    </source>
</evidence>
<evidence type="ECO:0000313" key="8">
    <source>
        <dbReference type="EMBL" id="SHO66871.1"/>
    </source>
</evidence>
<dbReference type="AlphaFoldDB" id="A0A1M7ZPS8"/>
<dbReference type="RefSeq" id="WP_084564850.1">
    <property type="nucleotide sequence ID" value="NZ_FRXO01000008.1"/>
</dbReference>
<dbReference type="GO" id="GO:0008381">
    <property type="term" value="F:mechanosensitive monoatomic ion channel activity"/>
    <property type="evidence" value="ECO:0007669"/>
    <property type="project" value="InterPro"/>
</dbReference>
<feature type="transmembrane region" description="Helical" evidence="6">
    <location>
        <begin position="22"/>
        <end position="47"/>
    </location>
</feature>
<dbReference type="SUPFAM" id="SSF50182">
    <property type="entry name" value="Sm-like ribonucleoproteins"/>
    <property type="match status" value="1"/>
</dbReference>
<sequence length="401" mass="43745">MTGSAMERIEAILGFHPWLATALWVVALAVTAALVGLIVNVALARFLNPMIAGISFIKGKDVADAGIVARLADAAPAIVISNWITAVPGLHPALAQMVRNVADAVTILFVAMAAVAGLRLAGKLWQSRHAATGHSIKGYVQIAAIVVYAMATVLMVAVIINRSPLLLLSGLGALTAVLILVFQDTLLSLVASVQLSSTDIVKVGDWIEMPSMDANGNVIDLSLYSVTVRNWDNTYSTFPVRKLVSDPFKNWRGMTEAGARRIMRSIPIDQSTVRFLADADVERLSHLRRITDFVANETREIADWNAKLGPPADIPANRRRMTNLGLFRAYMESYLADHPGIRQDMMTMVRYLSPGPYGMPLEVYCFTATTDWKAYEAIQSDIFDHLTAMLPEFGLSVFQST</sequence>
<feature type="transmembrane region" description="Helical" evidence="6">
    <location>
        <begin position="104"/>
        <end position="121"/>
    </location>
</feature>
<accession>A0A1M7ZPS8</accession>
<keyword evidence="5 6" id="KW-0472">Membrane</keyword>
<gene>
    <name evidence="8" type="ORF">SAMN02745172_03531</name>
</gene>
<evidence type="ECO:0000256" key="2">
    <source>
        <dbReference type="ARBA" id="ARBA00022475"/>
    </source>
</evidence>
<evidence type="ECO:0000259" key="7">
    <source>
        <dbReference type="Pfam" id="PF00924"/>
    </source>
</evidence>
<dbReference type="InterPro" id="IPR010920">
    <property type="entry name" value="LSM_dom_sf"/>
</dbReference>
<keyword evidence="9" id="KW-1185">Reference proteome</keyword>
<proteinExistence type="predicted"/>